<evidence type="ECO:0000313" key="3">
    <source>
        <dbReference type="Proteomes" id="UP000321393"/>
    </source>
</evidence>
<sequence length="96" mass="11061">MMIIYALLPNLADGKLLRLFSSPIIKRCLLNLNIRGRDMNSILFGRCLCCRVDGIRDNQEEEFVVPGVDEVVDILKSNYENAYFVTDTFIFHIFLS</sequence>
<dbReference type="Proteomes" id="UP000321393">
    <property type="component" value="Unassembled WGS sequence"/>
</dbReference>
<proteinExistence type="predicted"/>
<evidence type="ECO:0000313" key="4">
    <source>
        <dbReference type="Proteomes" id="UP000321947"/>
    </source>
</evidence>
<reference evidence="3 4" key="1">
    <citation type="submission" date="2019-08" db="EMBL/GenBank/DDBJ databases">
        <title>Draft genome sequences of two oriental melons (Cucumis melo L. var makuwa).</title>
        <authorList>
            <person name="Kwon S.-Y."/>
        </authorList>
    </citation>
    <scope>NUCLEOTIDE SEQUENCE [LARGE SCALE GENOMIC DNA]</scope>
    <source>
        <strain evidence="4">cv. Chang Bougi</strain>
        <strain evidence="3">cv. SW 3</strain>
        <tissue evidence="1">Leaf</tissue>
    </source>
</reference>
<dbReference type="AlphaFoldDB" id="A0A5A7VGA3"/>
<evidence type="ECO:0000313" key="2">
    <source>
        <dbReference type="EMBL" id="TYK20863.1"/>
    </source>
</evidence>
<organism evidence="1 3">
    <name type="scientific">Cucumis melo var. makuwa</name>
    <name type="common">Oriental melon</name>
    <dbReference type="NCBI Taxonomy" id="1194695"/>
    <lineage>
        <taxon>Eukaryota</taxon>
        <taxon>Viridiplantae</taxon>
        <taxon>Streptophyta</taxon>
        <taxon>Embryophyta</taxon>
        <taxon>Tracheophyta</taxon>
        <taxon>Spermatophyta</taxon>
        <taxon>Magnoliopsida</taxon>
        <taxon>eudicotyledons</taxon>
        <taxon>Gunneridae</taxon>
        <taxon>Pentapetalae</taxon>
        <taxon>rosids</taxon>
        <taxon>fabids</taxon>
        <taxon>Cucurbitales</taxon>
        <taxon>Cucurbitaceae</taxon>
        <taxon>Benincaseae</taxon>
        <taxon>Cucumis</taxon>
    </lineage>
</organism>
<accession>A0A5A7VGA3</accession>
<gene>
    <name evidence="2" type="ORF">E5676_scaffold682G00280</name>
    <name evidence="1" type="ORF">E6C27_scaffold17G00280</name>
</gene>
<evidence type="ECO:0000313" key="1">
    <source>
        <dbReference type="EMBL" id="KAA0065366.1"/>
    </source>
</evidence>
<dbReference type="EMBL" id="SSTD01006119">
    <property type="protein sequence ID" value="TYK20863.1"/>
    <property type="molecule type" value="Genomic_DNA"/>
</dbReference>
<protein>
    <submittedName>
        <fullName evidence="1">Uncharacterized protein</fullName>
    </submittedName>
</protein>
<comment type="caution">
    <text evidence="1">The sequence shown here is derived from an EMBL/GenBank/DDBJ whole genome shotgun (WGS) entry which is preliminary data.</text>
</comment>
<name>A0A5A7VGA3_CUCMM</name>
<dbReference type="OrthoDB" id="348976at2759"/>
<dbReference type="EMBL" id="SSTE01001516">
    <property type="protein sequence ID" value="KAA0065366.1"/>
    <property type="molecule type" value="Genomic_DNA"/>
</dbReference>
<dbReference type="Proteomes" id="UP000321947">
    <property type="component" value="Unassembled WGS sequence"/>
</dbReference>